<reference evidence="1" key="1">
    <citation type="journal article" date="2023" name="G3 (Bethesda)">
        <title>A reference genome for the long-term kleptoplast-retaining sea slug Elysia crispata morphotype clarki.</title>
        <authorList>
            <person name="Eastman K.E."/>
            <person name="Pendleton A.L."/>
            <person name="Shaikh M.A."/>
            <person name="Suttiyut T."/>
            <person name="Ogas R."/>
            <person name="Tomko P."/>
            <person name="Gavelis G."/>
            <person name="Widhalm J.R."/>
            <person name="Wisecaver J.H."/>
        </authorList>
    </citation>
    <scope>NUCLEOTIDE SEQUENCE</scope>
    <source>
        <strain evidence="1">ECLA1</strain>
    </source>
</reference>
<dbReference type="Proteomes" id="UP001283361">
    <property type="component" value="Unassembled WGS sequence"/>
</dbReference>
<sequence>MKLEDIEDELAQCLDKRIWVPAETVEELKQLIVDAMKANIAHPNKLIYTLCQEIGGRSKTHHRSAPYSEICLSCQDHSLECENLKNAAWFHTIHLYST</sequence>
<gene>
    <name evidence="1" type="ORF">RRG08_057747</name>
</gene>
<keyword evidence="2" id="KW-1185">Reference proteome</keyword>
<protein>
    <submittedName>
        <fullName evidence="1">Uncharacterized protein</fullName>
    </submittedName>
</protein>
<comment type="caution">
    <text evidence="1">The sequence shown here is derived from an EMBL/GenBank/DDBJ whole genome shotgun (WGS) entry which is preliminary data.</text>
</comment>
<accession>A0AAE1CZF4</accession>
<evidence type="ECO:0000313" key="2">
    <source>
        <dbReference type="Proteomes" id="UP001283361"/>
    </source>
</evidence>
<proteinExistence type="predicted"/>
<evidence type="ECO:0000313" key="1">
    <source>
        <dbReference type="EMBL" id="KAK3745947.1"/>
    </source>
</evidence>
<dbReference type="EMBL" id="JAWDGP010006183">
    <property type="protein sequence ID" value="KAK3745947.1"/>
    <property type="molecule type" value="Genomic_DNA"/>
</dbReference>
<dbReference type="AlphaFoldDB" id="A0AAE1CZF4"/>
<organism evidence="1 2">
    <name type="scientific">Elysia crispata</name>
    <name type="common">lettuce slug</name>
    <dbReference type="NCBI Taxonomy" id="231223"/>
    <lineage>
        <taxon>Eukaryota</taxon>
        <taxon>Metazoa</taxon>
        <taxon>Spiralia</taxon>
        <taxon>Lophotrochozoa</taxon>
        <taxon>Mollusca</taxon>
        <taxon>Gastropoda</taxon>
        <taxon>Heterobranchia</taxon>
        <taxon>Euthyneura</taxon>
        <taxon>Panpulmonata</taxon>
        <taxon>Sacoglossa</taxon>
        <taxon>Placobranchoidea</taxon>
        <taxon>Plakobranchidae</taxon>
        <taxon>Elysia</taxon>
    </lineage>
</organism>
<name>A0AAE1CZF4_9GAST</name>